<dbReference type="SUPFAM" id="SSF47413">
    <property type="entry name" value="lambda repressor-like DNA-binding domains"/>
    <property type="match status" value="1"/>
</dbReference>
<dbReference type="Gene3D" id="1.10.260.40">
    <property type="entry name" value="lambda repressor-like DNA-binding domains"/>
    <property type="match status" value="1"/>
</dbReference>
<dbReference type="AlphaFoldDB" id="A0A1J5T225"/>
<dbReference type="InterPro" id="IPR046335">
    <property type="entry name" value="LacI/GalR-like_sensor"/>
</dbReference>
<comment type="caution">
    <text evidence="6">The sequence shown here is derived from an EMBL/GenBank/DDBJ whole genome shotgun (WGS) entry which is preliminary data.</text>
</comment>
<dbReference type="PROSITE" id="PS50932">
    <property type="entry name" value="HTH_LACI_2"/>
    <property type="match status" value="1"/>
</dbReference>
<keyword evidence="2" id="KW-0805">Transcription regulation</keyword>
<evidence type="ECO:0000256" key="1">
    <source>
        <dbReference type="ARBA" id="ARBA00022491"/>
    </source>
</evidence>
<dbReference type="Gene3D" id="3.40.50.2300">
    <property type="match status" value="2"/>
</dbReference>
<evidence type="ECO:0000259" key="5">
    <source>
        <dbReference type="PROSITE" id="PS50932"/>
    </source>
</evidence>
<dbReference type="PANTHER" id="PTHR30146">
    <property type="entry name" value="LACI-RELATED TRANSCRIPTIONAL REPRESSOR"/>
    <property type="match status" value="1"/>
</dbReference>
<dbReference type="Pfam" id="PF00356">
    <property type="entry name" value="LacI"/>
    <property type="match status" value="1"/>
</dbReference>
<dbReference type="SUPFAM" id="SSF53822">
    <property type="entry name" value="Periplasmic binding protein-like I"/>
    <property type="match status" value="1"/>
</dbReference>
<sequence length="381" mass="42751">MHRRDSCLLRFRFRDSLAEALAFPQMPNINQQVIADRLKISRATVSRCFTNHPGINPKTRAKVFALASKMGYTHFEKRAPVGSVRKSARSLVFGVLVCVDLPNFDNTAYGNPGQDLLNGLSDFARSQHVRLDLHFVRPEDLHLDSPSYSRIAASRRRIWDGVILIYPFPRSVVDELMLKYPVVSLVVQYGGAALNCVDVDHHRGVGKLIDHLYSRGHRRIGFFTWHYPVEAGWSRRRFCAYVERITALGIPLRMEDVINISPDEALSAEAAGEKALARMKDGVTAWLCAADHQAYDLARFFQSKGLRVPEDVSIAGFDGIARPAGGPQLSTIQIPFHQIGVIGAKRLFDLIQKRFDPPQQILLDCDLKEGTTIAVPRLLRA</sequence>
<dbReference type="GO" id="GO:0003700">
    <property type="term" value="F:DNA-binding transcription factor activity"/>
    <property type="evidence" value="ECO:0007669"/>
    <property type="project" value="TreeGrafter"/>
</dbReference>
<dbReference type="CDD" id="cd06267">
    <property type="entry name" value="PBP1_LacI_sugar_binding-like"/>
    <property type="match status" value="1"/>
</dbReference>
<accession>A0A1J5T225</accession>
<dbReference type="PANTHER" id="PTHR30146:SF148">
    <property type="entry name" value="HTH-TYPE TRANSCRIPTIONAL REPRESSOR PURR-RELATED"/>
    <property type="match status" value="1"/>
</dbReference>
<dbReference type="InterPro" id="IPR000843">
    <property type="entry name" value="HTH_LacI"/>
</dbReference>
<dbReference type="GO" id="GO:0000976">
    <property type="term" value="F:transcription cis-regulatory region binding"/>
    <property type="evidence" value="ECO:0007669"/>
    <property type="project" value="TreeGrafter"/>
</dbReference>
<keyword evidence="3" id="KW-0238">DNA-binding</keyword>
<protein>
    <submittedName>
        <fullName evidence="6">Putative HTH-type transcriptional repressor ExuR</fullName>
    </submittedName>
</protein>
<keyword evidence="4" id="KW-0804">Transcription</keyword>
<dbReference type="EMBL" id="MLJW01000010">
    <property type="protein sequence ID" value="OIR14913.1"/>
    <property type="molecule type" value="Genomic_DNA"/>
</dbReference>
<evidence type="ECO:0000313" key="6">
    <source>
        <dbReference type="EMBL" id="OIR14913.1"/>
    </source>
</evidence>
<name>A0A1J5T225_9ZZZZ</name>
<dbReference type="InterPro" id="IPR028082">
    <property type="entry name" value="Peripla_BP_I"/>
</dbReference>
<feature type="domain" description="HTH lacI-type" evidence="5">
    <location>
        <begin position="34"/>
        <end position="93"/>
    </location>
</feature>
<evidence type="ECO:0000256" key="3">
    <source>
        <dbReference type="ARBA" id="ARBA00023125"/>
    </source>
</evidence>
<organism evidence="6">
    <name type="scientific">mine drainage metagenome</name>
    <dbReference type="NCBI Taxonomy" id="410659"/>
    <lineage>
        <taxon>unclassified sequences</taxon>
        <taxon>metagenomes</taxon>
        <taxon>ecological metagenomes</taxon>
    </lineage>
</organism>
<proteinExistence type="predicted"/>
<keyword evidence="1" id="KW-0678">Repressor</keyword>
<gene>
    <name evidence="6" type="primary">exuR</name>
    <name evidence="6" type="ORF">GALL_40290</name>
</gene>
<reference evidence="6" key="1">
    <citation type="submission" date="2016-10" db="EMBL/GenBank/DDBJ databases">
        <title>Sequence of Gallionella enrichment culture.</title>
        <authorList>
            <person name="Poehlein A."/>
            <person name="Muehling M."/>
            <person name="Daniel R."/>
        </authorList>
    </citation>
    <scope>NUCLEOTIDE SEQUENCE</scope>
</reference>
<dbReference type="Pfam" id="PF13377">
    <property type="entry name" value="Peripla_BP_3"/>
    <property type="match status" value="1"/>
</dbReference>
<evidence type="ECO:0000256" key="4">
    <source>
        <dbReference type="ARBA" id="ARBA00023163"/>
    </source>
</evidence>
<evidence type="ECO:0000256" key="2">
    <source>
        <dbReference type="ARBA" id="ARBA00023015"/>
    </source>
</evidence>
<dbReference type="CDD" id="cd01392">
    <property type="entry name" value="HTH_LacI"/>
    <property type="match status" value="1"/>
</dbReference>
<dbReference type="InterPro" id="IPR010982">
    <property type="entry name" value="Lambda_DNA-bd_dom_sf"/>
</dbReference>